<name>A0AAD1UN19_EUPCR</name>
<evidence type="ECO:0000313" key="2">
    <source>
        <dbReference type="Proteomes" id="UP001295684"/>
    </source>
</evidence>
<dbReference type="AlphaFoldDB" id="A0AAD1UN19"/>
<accession>A0AAD1UN19</accession>
<gene>
    <name evidence="1" type="ORF">ECRASSUSDP1_LOCUS11151</name>
</gene>
<reference evidence="1" key="1">
    <citation type="submission" date="2023-07" db="EMBL/GenBank/DDBJ databases">
        <authorList>
            <consortium name="AG Swart"/>
            <person name="Singh M."/>
            <person name="Singh A."/>
            <person name="Seah K."/>
            <person name="Emmerich C."/>
        </authorList>
    </citation>
    <scope>NUCLEOTIDE SEQUENCE</scope>
    <source>
        <strain evidence="1">DP1</strain>
    </source>
</reference>
<keyword evidence="2" id="KW-1185">Reference proteome</keyword>
<organism evidence="1 2">
    <name type="scientific">Euplotes crassus</name>
    <dbReference type="NCBI Taxonomy" id="5936"/>
    <lineage>
        <taxon>Eukaryota</taxon>
        <taxon>Sar</taxon>
        <taxon>Alveolata</taxon>
        <taxon>Ciliophora</taxon>
        <taxon>Intramacronucleata</taxon>
        <taxon>Spirotrichea</taxon>
        <taxon>Hypotrichia</taxon>
        <taxon>Euplotida</taxon>
        <taxon>Euplotidae</taxon>
        <taxon>Moneuplotes</taxon>
    </lineage>
</organism>
<dbReference type="Proteomes" id="UP001295684">
    <property type="component" value="Unassembled WGS sequence"/>
</dbReference>
<dbReference type="EMBL" id="CAMPGE010011004">
    <property type="protein sequence ID" value="CAI2369847.1"/>
    <property type="molecule type" value="Genomic_DNA"/>
</dbReference>
<proteinExistence type="predicted"/>
<sequence length="69" mass="7780">MLPSLFYFISECANVLLDIANFDQSLPARDISGYPNILLSPSEVSLVRAFDFLCCRSKSSNFITENKRT</sequence>
<protein>
    <submittedName>
        <fullName evidence="1">Uncharacterized protein</fullName>
    </submittedName>
</protein>
<evidence type="ECO:0000313" key="1">
    <source>
        <dbReference type="EMBL" id="CAI2369847.1"/>
    </source>
</evidence>
<comment type="caution">
    <text evidence="1">The sequence shown here is derived from an EMBL/GenBank/DDBJ whole genome shotgun (WGS) entry which is preliminary data.</text>
</comment>